<dbReference type="SUPFAM" id="SSF81382">
    <property type="entry name" value="Skp1 dimerisation domain-like"/>
    <property type="match status" value="1"/>
</dbReference>
<dbReference type="Gene3D" id="3.30.710.10">
    <property type="entry name" value="Potassium Channel Kv1.1, Chain A"/>
    <property type="match status" value="1"/>
</dbReference>
<dbReference type="PANTHER" id="PTHR11165">
    <property type="entry name" value="SKP1"/>
    <property type="match status" value="1"/>
</dbReference>
<comment type="caution">
    <text evidence="6">The sequence shown here is derived from an EMBL/GenBank/DDBJ whole genome shotgun (WGS) entry which is preliminary data.</text>
</comment>
<keyword evidence="2 3" id="KW-0833">Ubl conjugation pathway</keyword>
<dbReference type="InterPro" id="IPR011333">
    <property type="entry name" value="SKP1/BTB/POZ_sf"/>
</dbReference>
<feature type="domain" description="SKP1 component dimerisation" evidence="4">
    <location>
        <begin position="124"/>
        <end position="158"/>
    </location>
</feature>
<dbReference type="InterPro" id="IPR036296">
    <property type="entry name" value="SKP1-like_dim_sf"/>
</dbReference>
<dbReference type="SUPFAM" id="SSF54695">
    <property type="entry name" value="POZ domain"/>
    <property type="match status" value="1"/>
</dbReference>
<dbReference type="SMART" id="SM00512">
    <property type="entry name" value="Skp1"/>
    <property type="match status" value="1"/>
</dbReference>
<keyword evidence="7" id="KW-1185">Reference proteome</keyword>
<proteinExistence type="inferred from homology"/>
<name>A0ABD3MMR7_9STRA</name>
<dbReference type="Pfam" id="PF01466">
    <property type="entry name" value="Skp1"/>
    <property type="match status" value="1"/>
</dbReference>
<evidence type="ECO:0008006" key="8">
    <source>
        <dbReference type="Google" id="ProtNLM"/>
    </source>
</evidence>
<evidence type="ECO:0000313" key="7">
    <source>
        <dbReference type="Proteomes" id="UP001530400"/>
    </source>
</evidence>
<organism evidence="6 7">
    <name type="scientific">Cyclotella atomus</name>
    <dbReference type="NCBI Taxonomy" id="382360"/>
    <lineage>
        <taxon>Eukaryota</taxon>
        <taxon>Sar</taxon>
        <taxon>Stramenopiles</taxon>
        <taxon>Ochrophyta</taxon>
        <taxon>Bacillariophyta</taxon>
        <taxon>Coscinodiscophyceae</taxon>
        <taxon>Thalassiosirophycidae</taxon>
        <taxon>Stephanodiscales</taxon>
        <taxon>Stephanodiscaceae</taxon>
        <taxon>Cyclotella</taxon>
    </lineage>
</organism>
<evidence type="ECO:0000256" key="1">
    <source>
        <dbReference type="ARBA" id="ARBA00009993"/>
    </source>
</evidence>
<evidence type="ECO:0000313" key="6">
    <source>
        <dbReference type="EMBL" id="KAL3765325.1"/>
    </source>
</evidence>
<evidence type="ECO:0000256" key="3">
    <source>
        <dbReference type="PIRNR" id="PIRNR028729"/>
    </source>
</evidence>
<dbReference type="InterPro" id="IPR016072">
    <property type="entry name" value="Skp1_comp_dimer"/>
</dbReference>
<dbReference type="InterPro" id="IPR016897">
    <property type="entry name" value="SKP1"/>
</dbReference>
<accession>A0ABD3MMR7</accession>
<comment type="similarity">
    <text evidence="1 3">Belongs to the SKP1 family.</text>
</comment>
<evidence type="ECO:0000259" key="5">
    <source>
        <dbReference type="Pfam" id="PF03931"/>
    </source>
</evidence>
<gene>
    <name evidence="6" type="ORF">ACHAWO_010014</name>
</gene>
<protein>
    <recommendedName>
        <fullName evidence="8">S-phase kinase-associated protein 1</fullName>
    </recommendedName>
</protein>
<evidence type="ECO:0000259" key="4">
    <source>
        <dbReference type="Pfam" id="PF01466"/>
    </source>
</evidence>
<dbReference type="AlphaFoldDB" id="A0ABD3MMR7"/>
<dbReference type="InterPro" id="IPR016073">
    <property type="entry name" value="Skp1_comp_POZ"/>
</dbReference>
<feature type="domain" description="SKP1 component POZ" evidence="5">
    <location>
        <begin position="10"/>
        <end position="76"/>
    </location>
</feature>
<dbReference type="PIRSF" id="PIRSF028729">
    <property type="entry name" value="E3_ubiquit_lig_SCF_Skp"/>
    <property type="match status" value="1"/>
</dbReference>
<dbReference type="InterPro" id="IPR001232">
    <property type="entry name" value="SKP1-like"/>
</dbReference>
<evidence type="ECO:0000256" key="2">
    <source>
        <dbReference type="ARBA" id="ARBA00022786"/>
    </source>
</evidence>
<reference evidence="6 7" key="1">
    <citation type="submission" date="2024-10" db="EMBL/GenBank/DDBJ databases">
        <title>Updated reference genomes for cyclostephanoid diatoms.</title>
        <authorList>
            <person name="Roberts W.R."/>
            <person name="Alverson A.J."/>
        </authorList>
    </citation>
    <scope>NUCLEOTIDE SEQUENCE [LARGE SCALE GENOMIC DNA]</scope>
    <source>
        <strain evidence="6 7">AJA010-31</strain>
    </source>
</reference>
<dbReference type="EMBL" id="JALLPJ020001403">
    <property type="protein sequence ID" value="KAL3765325.1"/>
    <property type="molecule type" value="Genomic_DNA"/>
</dbReference>
<dbReference type="Proteomes" id="UP001530400">
    <property type="component" value="Unassembled WGS sequence"/>
</dbReference>
<sequence length="176" mass="19682">MDEDNTVGIVKLVSKEGDIFPLSIEIAKLSNLVVTTLGEEEEHDTDDEDGNNVEIPLSNVRSSVLEKVVQYCVHYSKEPMTPITTPLQTLDMAKIVQKWYADFVDVDQVMMFELVTAANFMDIKPLLDLTCLAVSFYIKGKSADEIRRIFNISNESVSQQDAVITEMSEGADEEVV</sequence>
<dbReference type="CDD" id="cd18322">
    <property type="entry name" value="BTB_POZ_SKP1"/>
    <property type="match status" value="1"/>
</dbReference>
<dbReference type="Pfam" id="PF03931">
    <property type="entry name" value="Skp1_POZ"/>
    <property type="match status" value="1"/>
</dbReference>
<comment type="pathway">
    <text evidence="3">Protein modification; protein ubiquitination.</text>
</comment>